<sequence length="304" mass="33754">MVNKRTALTDQSNNAAMATQTTISNTSQVQSGDLDSSDIERQIDISEGEEPKRTREPPAERLHTKHPITEREPIDMVNERTALTDQSSNAAMATQTTISNTSQVQGGDLDSSDSERQIDISEGEEPKRIARRRARFGEPNRSNSISPRKSNRRFTFNRQKDDLVLLEHTTHAGEESTIQQARFANAAQFKAAIEEGGIDGAFKTLVVMIQDLELADKLNEDLQQRASWGRCGGKRITSGVSRSQRHRSWVNDLESVRKKLCSLNPGEDVHQIDTIPTFTEYLHVVEISAVGVPVTAWGPGTAYV</sequence>
<evidence type="ECO:0000313" key="3">
    <source>
        <dbReference type="Proteomes" id="UP000800041"/>
    </source>
</evidence>
<dbReference type="Proteomes" id="UP000800041">
    <property type="component" value="Unassembled WGS sequence"/>
</dbReference>
<accession>A0A6G1GMY0</accession>
<reference evidence="2" key="1">
    <citation type="journal article" date="2020" name="Stud. Mycol.">
        <title>101 Dothideomycetes genomes: a test case for predicting lifestyles and emergence of pathogens.</title>
        <authorList>
            <person name="Haridas S."/>
            <person name="Albert R."/>
            <person name="Binder M."/>
            <person name="Bloem J."/>
            <person name="Labutti K."/>
            <person name="Salamov A."/>
            <person name="Andreopoulos B."/>
            <person name="Baker S."/>
            <person name="Barry K."/>
            <person name="Bills G."/>
            <person name="Bluhm B."/>
            <person name="Cannon C."/>
            <person name="Castanera R."/>
            <person name="Culley D."/>
            <person name="Daum C."/>
            <person name="Ezra D."/>
            <person name="Gonzalez J."/>
            <person name="Henrissat B."/>
            <person name="Kuo A."/>
            <person name="Liang C."/>
            <person name="Lipzen A."/>
            <person name="Lutzoni F."/>
            <person name="Magnuson J."/>
            <person name="Mondo S."/>
            <person name="Nolan M."/>
            <person name="Ohm R."/>
            <person name="Pangilinan J."/>
            <person name="Park H.-J."/>
            <person name="Ramirez L."/>
            <person name="Alfaro M."/>
            <person name="Sun H."/>
            <person name="Tritt A."/>
            <person name="Yoshinaga Y."/>
            <person name="Zwiers L.-H."/>
            <person name="Turgeon B."/>
            <person name="Goodwin S."/>
            <person name="Spatafora J."/>
            <person name="Crous P."/>
            <person name="Grigoriev I."/>
        </authorList>
    </citation>
    <scope>NUCLEOTIDE SEQUENCE</scope>
    <source>
        <strain evidence="2">CBS 113979</strain>
    </source>
</reference>
<dbReference type="AlphaFoldDB" id="A0A6G1GMY0"/>
<dbReference type="EMBL" id="ML977185">
    <property type="protein sequence ID" value="KAF1982313.1"/>
    <property type="molecule type" value="Genomic_DNA"/>
</dbReference>
<evidence type="ECO:0000313" key="2">
    <source>
        <dbReference type="EMBL" id="KAF1982313.1"/>
    </source>
</evidence>
<feature type="compositionally biased region" description="Basic and acidic residues" evidence="1">
    <location>
        <begin position="38"/>
        <end position="78"/>
    </location>
</feature>
<organism evidence="2 3">
    <name type="scientific">Aulographum hederae CBS 113979</name>
    <dbReference type="NCBI Taxonomy" id="1176131"/>
    <lineage>
        <taxon>Eukaryota</taxon>
        <taxon>Fungi</taxon>
        <taxon>Dikarya</taxon>
        <taxon>Ascomycota</taxon>
        <taxon>Pezizomycotina</taxon>
        <taxon>Dothideomycetes</taxon>
        <taxon>Pleosporomycetidae</taxon>
        <taxon>Aulographales</taxon>
        <taxon>Aulographaceae</taxon>
    </lineage>
</organism>
<feature type="compositionally biased region" description="Basic and acidic residues" evidence="1">
    <location>
        <begin position="113"/>
        <end position="128"/>
    </location>
</feature>
<feature type="compositionally biased region" description="Polar residues" evidence="1">
    <location>
        <begin position="1"/>
        <end position="34"/>
    </location>
</feature>
<feature type="compositionally biased region" description="Polar residues" evidence="1">
    <location>
        <begin position="140"/>
        <end position="156"/>
    </location>
</feature>
<keyword evidence="3" id="KW-1185">Reference proteome</keyword>
<name>A0A6G1GMY0_9PEZI</name>
<protein>
    <submittedName>
        <fullName evidence="2">Uncharacterized protein</fullName>
    </submittedName>
</protein>
<evidence type="ECO:0000256" key="1">
    <source>
        <dbReference type="SAM" id="MobiDB-lite"/>
    </source>
</evidence>
<proteinExistence type="predicted"/>
<feature type="region of interest" description="Disordered" evidence="1">
    <location>
        <begin position="1"/>
        <end position="156"/>
    </location>
</feature>
<gene>
    <name evidence="2" type="ORF">K402DRAFT_196619</name>
</gene>
<feature type="compositionally biased region" description="Polar residues" evidence="1">
    <location>
        <begin position="81"/>
        <end position="105"/>
    </location>
</feature>